<dbReference type="EMBL" id="CAVMJV010000039">
    <property type="protein sequence ID" value="CAK5079742.1"/>
    <property type="molecule type" value="Genomic_DNA"/>
</dbReference>
<proteinExistence type="predicted"/>
<sequence length="42" mass="5333">MLCFERCFAYGTFIPAFWDITTTDNGFTIYWQHWRWCFWWAN</sequence>
<dbReference type="Proteomes" id="UP001497535">
    <property type="component" value="Unassembled WGS sequence"/>
</dbReference>
<gene>
    <name evidence="1" type="ORF">MENTE1834_LOCUS26875</name>
</gene>
<evidence type="ECO:0000313" key="2">
    <source>
        <dbReference type="Proteomes" id="UP001497535"/>
    </source>
</evidence>
<keyword evidence="2" id="KW-1185">Reference proteome</keyword>
<reference evidence="1" key="1">
    <citation type="submission" date="2023-11" db="EMBL/GenBank/DDBJ databases">
        <authorList>
            <person name="Poullet M."/>
        </authorList>
    </citation>
    <scope>NUCLEOTIDE SEQUENCE</scope>
    <source>
        <strain evidence="1">E1834</strain>
    </source>
</reference>
<protein>
    <submittedName>
        <fullName evidence="1">Uncharacterized protein</fullName>
    </submittedName>
</protein>
<organism evidence="1 2">
    <name type="scientific">Meloidogyne enterolobii</name>
    <name type="common">Root-knot nematode worm</name>
    <name type="synonym">Meloidogyne mayaguensis</name>
    <dbReference type="NCBI Taxonomy" id="390850"/>
    <lineage>
        <taxon>Eukaryota</taxon>
        <taxon>Metazoa</taxon>
        <taxon>Ecdysozoa</taxon>
        <taxon>Nematoda</taxon>
        <taxon>Chromadorea</taxon>
        <taxon>Rhabditida</taxon>
        <taxon>Tylenchina</taxon>
        <taxon>Tylenchomorpha</taxon>
        <taxon>Tylenchoidea</taxon>
        <taxon>Meloidogynidae</taxon>
        <taxon>Meloidogyninae</taxon>
        <taxon>Meloidogyne</taxon>
    </lineage>
</organism>
<evidence type="ECO:0000313" key="1">
    <source>
        <dbReference type="EMBL" id="CAK5079742.1"/>
    </source>
</evidence>
<comment type="caution">
    <text evidence="1">The sequence shown here is derived from an EMBL/GenBank/DDBJ whole genome shotgun (WGS) entry which is preliminary data.</text>
</comment>
<name>A0ACB0ZKW1_MELEN</name>
<accession>A0ACB0ZKW1</accession>